<name>A0A0C9VY27_SPHS4</name>
<dbReference type="GO" id="GO:0005634">
    <property type="term" value="C:nucleus"/>
    <property type="evidence" value="ECO:0007669"/>
    <property type="project" value="UniProtKB-SubCell"/>
</dbReference>
<evidence type="ECO:0000256" key="7">
    <source>
        <dbReference type="ARBA" id="ARBA00023242"/>
    </source>
</evidence>
<accession>A0A0C9VY27</accession>
<comment type="similarity">
    <text evidence="3">Belongs to the HARBI1 family.</text>
</comment>
<gene>
    <name evidence="9" type="ORF">M422DRAFT_253243</name>
</gene>
<dbReference type="PANTHER" id="PTHR22930:SF85">
    <property type="entry name" value="GH03217P-RELATED"/>
    <property type="match status" value="1"/>
</dbReference>
<evidence type="ECO:0000256" key="6">
    <source>
        <dbReference type="ARBA" id="ARBA00022801"/>
    </source>
</evidence>
<dbReference type="HOGENOM" id="CLU_018552_2_2_1"/>
<dbReference type="OrthoDB" id="3233403at2759"/>
<comment type="subcellular location">
    <subcellularLocation>
        <location evidence="2">Nucleus</location>
    </subcellularLocation>
</comment>
<evidence type="ECO:0000259" key="8">
    <source>
        <dbReference type="Pfam" id="PF13359"/>
    </source>
</evidence>
<protein>
    <recommendedName>
        <fullName evidence="8">DDE Tnp4 domain-containing protein</fullName>
    </recommendedName>
</protein>
<dbReference type="Proteomes" id="UP000054279">
    <property type="component" value="Unassembled WGS sequence"/>
</dbReference>
<evidence type="ECO:0000256" key="5">
    <source>
        <dbReference type="ARBA" id="ARBA00022723"/>
    </source>
</evidence>
<evidence type="ECO:0000256" key="3">
    <source>
        <dbReference type="ARBA" id="ARBA00006958"/>
    </source>
</evidence>
<keyword evidence="4" id="KW-0540">Nuclease</keyword>
<proteinExistence type="inferred from homology"/>
<reference evidence="9 10" key="1">
    <citation type="submission" date="2014-06" db="EMBL/GenBank/DDBJ databases">
        <title>Evolutionary Origins and Diversification of the Mycorrhizal Mutualists.</title>
        <authorList>
            <consortium name="DOE Joint Genome Institute"/>
            <consortium name="Mycorrhizal Genomics Consortium"/>
            <person name="Kohler A."/>
            <person name="Kuo A."/>
            <person name="Nagy L.G."/>
            <person name="Floudas D."/>
            <person name="Copeland A."/>
            <person name="Barry K.W."/>
            <person name="Cichocki N."/>
            <person name="Veneault-Fourrey C."/>
            <person name="LaButti K."/>
            <person name="Lindquist E.A."/>
            <person name="Lipzen A."/>
            <person name="Lundell T."/>
            <person name="Morin E."/>
            <person name="Murat C."/>
            <person name="Riley R."/>
            <person name="Ohm R."/>
            <person name="Sun H."/>
            <person name="Tunlid A."/>
            <person name="Henrissat B."/>
            <person name="Grigoriev I.V."/>
            <person name="Hibbett D.S."/>
            <person name="Martin F."/>
        </authorList>
    </citation>
    <scope>NUCLEOTIDE SEQUENCE [LARGE SCALE GENOMIC DNA]</scope>
    <source>
        <strain evidence="9 10">SS14</strain>
    </source>
</reference>
<sequence>MSWPAFWHVHDLIKDDPVFISRGRRPQRPVKYQRIAFLVRFGGVPGLKAAGVVVKSEGTVALYSNRVCQALRNIRKQHVFWPGKERRAFLKKEMAEYGFPGCLGMVDGSLIRLRERPLKSPWSFFCRKKFYAFLIQAICDHRGIIIEYELGWPGSVADTMAFKESELWQNRGKYFEDDEYVLADKGYPLTKFTTRPFAEHDMTTDPQEVRQRRRFNITLSRLRVKVEHAFGMLKGRFVALREFPGRSLQQMWRIIESLIILHNILTEYGDDPSEIEGFNGEEDEDEPEAGEDAWRHYFAILVTICEGRSQYFTDSWHATVWSMFINAAEFSEILGDGP</sequence>
<dbReference type="EMBL" id="KN837123">
    <property type="protein sequence ID" value="KIJ43361.1"/>
    <property type="molecule type" value="Genomic_DNA"/>
</dbReference>
<comment type="cofactor">
    <cofactor evidence="1">
        <name>a divalent metal cation</name>
        <dbReference type="ChEBI" id="CHEBI:60240"/>
    </cofactor>
</comment>
<dbReference type="AlphaFoldDB" id="A0A0C9VY27"/>
<dbReference type="GO" id="GO:0046872">
    <property type="term" value="F:metal ion binding"/>
    <property type="evidence" value="ECO:0007669"/>
    <property type="project" value="UniProtKB-KW"/>
</dbReference>
<evidence type="ECO:0000256" key="2">
    <source>
        <dbReference type="ARBA" id="ARBA00004123"/>
    </source>
</evidence>
<evidence type="ECO:0000256" key="4">
    <source>
        <dbReference type="ARBA" id="ARBA00022722"/>
    </source>
</evidence>
<dbReference type="Pfam" id="PF13359">
    <property type="entry name" value="DDE_Tnp_4"/>
    <property type="match status" value="1"/>
</dbReference>
<keyword evidence="7" id="KW-0539">Nucleus</keyword>
<feature type="domain" description="DDE Tnp4" evidence="8">
    <location>
        <begin position="106"/>
        <end position="263"/>
    </location>
</feature>
<dbReference type="InterPro" id="IPR045249">
    <property type="entry name" value="HARBI1-like"/>
</dbReference>
<evidence type="ECO:0000313" key="10">
    <source>
        <dbReference type="Proteomes" id="UP000054279"/>
    </source>
</evidence>
<dbReference type="InterPro" id="IPR027806">
    <property type="entry name" value="HARBI1_dom"/>
</dbReference>
<organism evidence="9 10">
    <name type="scientific">Sphaerobolus stellatus (strain SS14)</name>
    <dbReference type="NCBI Taxonomy" id="990650"/>
    <lineage>
        <taxon>Eukaryota</taxon>
        <taxon>Fungi</taxon>
        <taxon>Dikarya</taxon>
        <taxon>Basidiomycota</taxon>
        <taxon>Agaricomycotina</taxon>
        <taxon>Agaricomycetes</taxon>
        <taxon>Phallomycetidae</taxon>
        <taxon>Geastrales</taxon>
        <taxon>Sphaerobolaceae</taxon>
        <taxon>Sphaerobolus</taxon>
    </lineage>
</organism>
<keyword evidence="5" id="KW-0479">Metal-binding</keyword>
<dbReference type="GO" id="GO:0004518">
    <property type="term" value="F:nuclease activity"/>
    <property type="evidence" value="ECO:0007669"/>
    <property type="project" value="UniProtKB-KW"/>
</dbReference>
<dbReference type="GO" id="GO:0016787">
    <property type="term" value="F:hydrolase activity"/>
    <property type="evidence" value="ECO:0007669"/>
    <property type="project" value="UniProtKB-KW"/>
</dbReference>
<evidence type="ECO:0000256" key="1">
    <source>
        <dbReference type="ARBA" id="ARBA00001968"/>
    </source>
</evidence>
<evidence type="ECO:0000313" key="9">
    <source>
        <dbReference type="EMBL" id="KIJ43361.1"/>
    </source>
</evidence>
<dbReference type="PANTHER" id="PTHR22930">
    <property type="match status" value="1"/>
</dbReference>
<keyword evidence="6" id="KW-0378">Hydrolase</keyword>
<keyword evidence="10" id="KW-1185">Reference proteome</keyword>